<dbReference type="InterPro" id="IPR036457">
    <property type="entry name" value="PPM-type-like_dom_sf"/>
</dbReference>
<evidence type="ECO:0000256" key="1">
    <source>
        <dbReference type="SAM" id="MobiDB-lite"/>
    </source>
</evidence>
<name>A0ABT1HRT1_STRSD</name>
<sequence>MTTPSPLRPRIGTATEQGPKRPRNADAVAYHTMRDRLAVAVVDGTGSRPEVVEWARDAAATAARVAARRASAVLGIVAASDLCDPDDPDAPDGAIVVATAVPDGDWLIGWAGDCQAIGWDGDDRGAWRLTAPHTEGQRLRDLGASEEEARPHDRSLLHAVASVPRHGIAAVTSRAGVLVLSSDGLHRLPLSDVDSILTAHAADVVGAAEQLVKASRAVSTDDITAAVVVHPHRAERR</sequence>
<protein>
    <submittedName>
        <fullName evidence="2">Serine/threonine protein phosphatase PrpC</fullName>
    </submittedName>
</protein>
<gene>
    <name evidence="2" type="ORF">LX15_001928</name>
</gene>
<dbReference type="RefSeq" id="WP_253669167.1">
    <property type="nucleotide sequence ID" value="NZ_JAMTCP010000007.1"/>
</dbReference>
<dbReference type="SUPFAM" id="SSF81606">
    <property type="entry name" value="PP2C-like"/>
    <property type="match status" value="1"/>
</dbReference>
<dbReference type="Gene3D" id="3.60.40.10">
    <property type="entry name" value="PPM-type phosphatase domain"/>
    <property type="match status" value="1"/>
</dbReference>
<evidence type="ECO:0000313" key="3">
    <source>
        <dbReference type="Proteomes" id="UP001205311"/>
    </source>
</evidence>
<keyword evidence="3" id="KW-1185">Reference proteome</keyword>
<dbReference type="Proteomes" id="UP001205311">
    <property type="component" value="Unassembled WGS sequence"/>
</dbReference>
<comment type="caution">
    <text evidence="2">The sequence shown here is derived from an EMBL/GenBank/DDBJ whole genome shotgun (WGS) entry which is preliminary data.</text>
</comment>
<feature type="region of interest" description="Disordered" evidence="1">
    <location>
        <begin position="1"/>
        <end position="24"/>
    </location>
</feature>
<dbReference type="EMBL" id="JAMTCP010000007">
    <property type="protein sequence ID" value="MCP2258234.1"/>
    <property type="molecule type" value="Genomic_DNA"/>
</dbReference>
<organism evidence="2 3">
    <name type="scientific">Streptoalloteichus tenebrarius (strain ATCC 17920 / DSM 40477 / JCM 4838 / CBS 697.72 / NBRC 16177 / NCIMB 11028 / NRRL B-12390 / A12253. 1 / ISP 5477)</name>
    <name type="common">Streptomyces tenebrarius</name>
    <dbReference type="NCBI Taxonomy" id="1933"/>
    <lineage>
        <taxon>Bacteria</taxon>
        <taxon>Bacillati</taxon>
        <taxon>Actinomycetota</taxon>
        <taxon>Actinomycetes</taxon>
        <taxon>Pseudonocardiales</taxon>
        <taxon>Pseudonocardiaceae</taxon>
        <taxon>Streptoalloteichus</taxon>
    </lineage>
</organism>
<proteinExistence type="predicted"/>
<reference evidence="2 3" key="1">
    <citation type="submission" date="2022-06" db="EMBL/GenBank/DDBJ databases">
        <title>Genomic Encyclopedia of Archaeal and Bacterial Type Strains, Phase II (KMG-II): from individual species to whole genera.</title>
        <authorList>
            <person name="Goeker M."/>
        </authorList>
    </citation>
    <scope>NUCLEOTIDE SEQUENCE [LARGE SCALE GENOMIC DNA]</scope>
    <source>
        <strain evidence="2 3">DSM 40477</strain>
    </source>
</reference>
<accession>A0ABT1HRT1</accession>
<evidence type="ECO:0000313" key="2">
    <source>
        <dbReference type="EMBL" id="MCP2258234.1"/>
    </source>
</evidence>